<dbReference type="EMBL" id="CP117417">
    <property type="protein sequence ID" value="WCT77140.1"/>
    <property type="molecule type" value="Genomic_DNA"/>
</dbReference>
<accession>A0ABY7TXR4</accession>
<dbReference type="Pfam" id="PF00535">
    <property type="entry name" value="Glycos_transf_2"/>
    <property type="match status" value="1"/>
</dbReference>
<dbReference type="InterPro" id="IPR050834">
    <property type="entry name" value="Glycosyltransf_2"/>
</dbReference>
<dbReference type="PANTHER" id="PTHR43685:SF2">
    <property type="entry name" value="GLYCOSYLTRANSFERASE 2-LIKE DOMAIN-CONTAINING PROTEIN"/>
    <property type="match status" value="1"/>
</dbReference>
<evidence type="ECO:0000313" key="2">
    <source>
        <dbReference type="EMBL" id="WCT77140.1"/>
    </source>
</evidence>
<sequence length="291" mass="32602">MAICTLRRPQIEDALRSLVHQTMPEQGRMRVCVIDNDQDDRRRAEIMAMGADRGLDLDYVHAPRFNISLARNAALDACATRWLAFMDDDEIALPDWLANLLARRHGHQAVFGIARAIYPETGVPRWIAGEDFHSNTMDRQDPPWKGYTCNVLIDMDFVQAHGLRFKEEMGQIGGEDTLFFRDMYKAGGQLAYAPGAIVEEPTPLSRMTLGWLIKRRFRSGQVHFIVLRQEGKTIKGSALAVAKAGLFLLLATLNLPRPSKAARHVLRAALHMGVFASALGFAPYREYSAPA</sequence>
<evidence type="ECO:0000313" key="3">
    <source>
        <dbReference type="Proteomes" id="UP001218231"/>
    </source>
</evidence>
<organism evidence="2 3">
    <name type="scientific">Novosphingobium humi</name>
    <dbReference type="NCBI Taxonomy" id="2282397"/>
    <lineage>
        <taxon>Bacteria</taxon>
        <taxon>Pseudomonadati</taxon>
        <taxon>Pseudomonadota</taxon>
        <taxon>Alphaproteobacteria</taxon>
        <taxon>Sphingomonadales</taxon>
        <taxon>Sphingomonadaceae</taxon>
        <taxon>Novosphingobium</taxon>
    </lineage>
</organism>
<feature type="domain" description="Glycosyltransferase 2-like" evidence="1">
    <location>
        <begin position="8"/>
        <end position="128"/>
    </location>
</feature>
<reference evidence="2 3" key="1">
    <citation type="submission" date="2023-02" db="EMBL/GenBank/DDBJ databases">
        <title>Genome sequence of Novosphingobium humi KACC 19094.</title>
        <authorList>
            <person name="Kim S."/>
            <person name="Heo J."/>
            <person name="Kwon S.-W."/>
        </authorList>
    </citation>
    <scope>NUCLEOTIDE SEQUENCE [LARGE SCALE GENOMIC DNA]</scope>
    <source>
        <strain evidence="2 3">KACC 19094</strain>
    </source>
</reference>
<dbReference type="RefSeq" id="WP_273617529.1">
    <property type="nucleotide sequence ID" value="NZ_CP117417.1"/>
</dbReference>
<dbReference type="InterPro" id="IPR001173">
    <property type="entry name" value="Glyco_trans_2-like"/>
</dbReference>
<name>A0ABY7TXR4_9SPHN</name>
<keyword evidence="3" id="KW-1185">Reference proteome</keyword>
<dbReference type="SUPFAM" id="SSF53448">
    <property type="entry name" value="Nucleotide-diphospho-sugar transferases"/>
    <property type="match status" value="1"/>
</dbReference>
<proteinExistence type="predicted"/>
<dbReference type="Proteomes" id="UP001218231">
    <property type="component" value="Chromosome"/>
</dbReference>
<dbReference type="InterPro" id="IPR029044">
    <property type="entry name" value="Nucleotide-diphossugar_trans"/>
</dbReference>
<evidence type="ECO:0000259" key="1">
    <source>
        <dbReference type="Pfam" id="PF00535"/>
    </source>
</evidence>
<protein>
    <submittedName>
        <fullName evidence="2">Glycosyltransferase family A protein</fullName>
    </submittedName>
</protein>
<dbReference type="CDD" id="cd00761">
    <property type="entry name" value="Glyco_tranf_GTA_type"/>
    <property type="match status" value="1"/>
</dbReference>
<gene>
    <name evidence="2" type="ORF">PQ457_14630</name>
</gene>
<dbReference type="Gene3D" id="3.90.550.10">
    <property type="entry name" value="Spore Coat Polysaccharide Biosynthesis Protein SpsA, Chain A"/>
    <property type="match status" value="1"/>
</dbReference>
<dbReference type="PANTHER" id="PTHR43685">
    <property type="entry name" value="GLYCOSYLTRANSFERASE"/>
    <property type="match status" value="1"/>
</dbReference>